<sequence>MNKLLSFAVLAAVLGTTGLQAAITYDEALKIAQKNLPGSSVKDISIDVKNGTTFYKVESFKDDIKQKIKIDATNSQIVEQKSKNKKLLPSEAIDFSKFSLSIDEAASKALALEAGWSLDEADLDNKNGTWIYKIELKRDKSERKVIINAQTGEIISNRTK</sequence>
<proteinExistence type="predicted"/>
<dbReference type="EMBL" id="JANURM010000001">
    <property type="protein sequence ID" value="MDL0088016.1"/>
    <property type="molecule type" value="Genomic_DNA"/>
</dbReference>
<feature type="signal peptide" evidence="1">
    <location>
        <begin position="1"/>
        <end position="21"/>
    </location>
</feature>
<protein>
    <submittedName>
        <fullName evidence="3">PepSY domain-containing protein</fullName>
    </submittedName>
</protein>
<keyword evidence="5" id="KW-1185">Reference proteome</keyword>
<dbReference type="RefSeq" id="WP_284936537.1">
    <property type="nucleotide sequence ID" value="NZ_JANURM010000001.1"/>
</dbReference>
<reference evidence="3" key="2">
    <citation type="journal article" date="2023" name="Microorganisms">
        <title>Isolation and Genomic Characteristics of Cat-Borne Campylobacter felis sp. nov. and Sheep-Borne Campylobacter ovis sp. nov.</title>
        <authorList>
            <person name="Wang H."/>
            <person name="Li Y."/>
            <person name="Gu Y."/>
            <person name="Zhou G."/>
            <person name="Chen X."/>
            <person name="Zhang X."/>
            <person name="Shao Z."/>
            <person name="Zhang J."/>
            <person name="Zhang M."/>
        </authorList>
    </citation>
    <scope>NUCLEOTIDE SEQUENCE</scope>
    <source>
        <strain evidence="3">PS10</strain>
    </source>
</reference>
<dbReference type="InterPro" id="IPR025711">
    <property type="entry name" value="PepSY"/>
</dbReference>
<evidence type="ECO:0000313" key="4">
    <source>
        <dbReference type="EMBL" id="MDL0088016.1"/>
    </source>
</evidence>
<evidence type="ECO:0000313" key="5">
    <source>
        <dbReference type="Proteomes" id="UP001173801"/>
    </source>
</evidence>
<feature type="chain" id="PRO_5045032366" evidence="1">
    <location>
        <begin position="22"/>
        <end position="160"/>
    </location>
</feature>
<dbReference type="Pfam" id="PF03413">
    <property type="entry name" value="PepSY"/>
    <property type="match status" value="2"/>
</dbReference>
<gene>
    <name evidence="3" type="ORF">NYG85_00240</name>
    <name evidence="4" type="ORF">NYG85_01315</name>
</gene>
<evidence type="ECO:0000256" key="1">
    <source>
        <dbReference type="SAM" id="SignalP"/>
    </source>
</evidence>
<dbReference type="Proteomes" id="UP001173801">
    <property type="component" value="Unassembled WGS sequence"/>
</dbReference>
<comment type="caution">
    <text evidence="3">The sequence shown here is derived from an EMBL/GenBank/DDBJ whole genome shotgun (WGS) entry which is preliminary data.</text>
</comment>
<evidence type="ECO:0000313" key="3">
    <source>
        <dbReference type="EMBL" id="MDL0087805.1"/>
    </source>
</evidence>
<feature type="domain" description="PepSY" evidence="2">
    <location>
        <begin position="100"/>
        <end position="156"/>
    </location>
</feature>
<accession>A0ABT7HM07</accession>
<feature type="domain" description="PepSY" evidence="2">
    <location>
        <begin position="22"/>
        <end position="79"/>
    </location>
</feature>
<dbReference type="EMBL" id="JANURM010000001">
    <property type="protein sequence ID" value="MDL0087805.1"/>
    <property type="molecule type" value="Genomic_DNA"/>
</dbReference>
<keyword evidence="1" id="KW-0732">Signal</keyword>
<evidence type="ECO:0000259" key="2">
    <source>
        <dbReference type="Pfam" id="PF03413"/>
    </source>
</evidence>
<dbReference type="Gene3D" id="3.10.450.40">
    <property type="match status" value="2"/>
</dbReference>
<name>A0ABT7HM07_9BACT</name>
<organism evidence="3 5">
    <name type="scientific">Campylobacter gastrosuis</name>
    <dbReference type="NCBI Taxonomy" id="2974576"/>
    <lineage>
        <taxon>Bacteria</taxon>
        <taxon>Pseudomonadati</taxon>
        <taxon>Campylobacterota</taxon>
        <taxon>Epsilonproteobacteria</taxon>
        <taxon>Campylobacterales</taxon>
        <taxon>Campylobacteraceae</taxon>
        <taxon>Campylobacter</taxon>
    </lineage>
</organism>
<reference evidence="3" key="1">
    <citation type="submission" date="2022-08" db="EMBL/GenBank/DDBJ databases">
        <authorList>
            <person name="Wang H."/>
        </authorList>
    </citation>
    <scope>NUCLEOTIDE SEQUENCE</scope>
    <source>
        <strain evidence="3">PS10</strain>
    </source>
</reference>